<organism evidence="1 2">
    <name type="scientific">Paenibacillus larvae subsp. larvae</name>
    <dbReference type="NCBI Taxonomy" id="147375"/>
    <lineage>
        <taxon>Bacteria</taxon>
        <taxon>Bacillati</taxon>
        <taxon>Bacillota</taxon>
        <taxon>Bacilli</taxon>
        <taxon>Bacillales</taxon>
        <taxon>Paenibacillaceae</taxon>
        <taxon>Paenibacillus</taxon>
    </lineage>
</organism>
<name>A0A2L1TZV7_9BACL</name>
<protein>
    <submittedName>
        <fullName evidence="1">Uncharacterized protein</fullName>
    </submittedName>
</protein>
<dbReference type="AlphaFoldDB" id="A0A2L1TZV7"/>
<sequence length="49" mass="5451">MPPEKPYELPDTVLLGQLGEYDLTIQAVPYVDYPMFGMSYGVTVKVVSV</sequence>
<evidence type="ECO:0000313" key="1">
    <source>
        <dbReference type="EMBL" id="AVF26148.1"/>
    </source>
</evidence>
<dbReference type="Proteomes" id="UP000239833">
    <property type="component" value="Chromosome"/>
</dbReference>
<proteinExistence type="predicted"/>
<evidence type="ECO:0000313" key="2">
    <source>
        <dbReference type="Proteomes" id="UP000239833"/>
    </source>
</evidence>
<accession>A0A2L1TZV7</accession>
<reference evidence="2" key="1">
    <citation type="submission" date="2017-02" db="EMBL/GenBank/DDBJ databases">
        <title>Delineation of Paenibacillus larvae strains originating from foulbrood outbreaks.</title>
        <authorList>
            <person name="Beims H."/>
            <person name="Bunk B."/>
            <person name="Sproeer C."/>
            <person name="Mohr K.I."/>
            <person name="Pradella S."/>
            <person name="Guenther G."/>
            <person name="Rohde M."/>
            <person name="von der Ohe W."/>
            <person name="Steinert M."/>
        </authorList>
    </citation>
    <scope>NUCLEOTIDE SEQUENCE [LARGE SCALE GENOMIC DNA]</scope>
    <source>
        <strain evidence="2">Eric_III</strain>
    </source>
</reference>
<gene>
    <name evidence="1" type="ORF">ERICIII_01979</name>
</gene>
<dbReference type="EMBL" id="CP019655">
    <property type="protein sequence ID" value="AVF26148.1"/>
    <property type="molecule type" value="Genomic_DNA"/>
</dbReference>